<dbReference type="PANTHER" id="PTHR11954">
    <property type="entry name" value="D-DOPACHROME DECARBOXYLASE"/>
    <property type="match status" value="1"/>
</dbReference>
<dbReference type="AlphaFoldDB" id="A0A067Q0C4"/>
<protein>
    <recommendedName>
        <fullName evidence="12">L-dopachrome isomerase</fullName>
        <ecNumber evidence="9">5.3.2.1</ecNumber>
        <ecNumber evidence="8">5.3.3.12</ecNumber>
    </recommendedName>
    <alternativeName>
        <fullName evidence="10">L-dopachrome tautomerase</fullName>
    </alternativeName>
    <alternativeName>
        <fullName evidence="11">Phenylpyruvate tautomerase</fullName>
    </alternativeName>
</protein>
<evidence type="ECO:0000256" key="9">
    <source>
        <dbReference type="ARBA" id="ARBA00039086"/>
    </source>
</evidence>
<evidence type="ECO:0000256" key="11">
    <source>
        <dbReference type="ARBA" id="ARBA00041912"/>
    </source>
</evidence>
<dbReference type="InParanoid" id="A0A067Q0C4"/>
<evidence type="ECO:0000256" key="8">
    <source>
        <dbReference type="ARBA" id="ARBA00038932"/>
    </source>
</evidence>
<dbReference type="EC" id="5.3.3.12" evidence="8"/>
<dbReference type="STRING" id="933084.A0A067Q0C4"/>
<dbReference type="GO" id="GO:0005615">
    <property type="term" value="C:extracellular space"/>
    <property type="evidence" value="ECO:0007669"/>
    <property type="project" value="UniProtKB-KW"/>
</dbReference>
<keyword evidence="3" id="KW-0202">Cytokine</keyword>
<comment type="subcellular location">
    <subcellularLocation>
        <location evidence="1">Secreted</location>
    </subcellularLocation>
</comment>
<evidence type="ECO:0000256" key="12">
    <source>
        <dbReference type="ARBA" id="ARBA00042730"/>
    </source>
</evidence>
<dbReference type="GO" id="GO:0004167">
    <property type="term" value="F:dopachrome isomerase activity"/>
    <property type="evidence" value="ECO:0007669"/>
    <property type="project" value="UniProtKB-EC"/>
</dbReference>
<dbReference type="GO" id="GO:0050178">
    <property type="term" value="F:phenylpyruvate tautomerase activity"/>
    <property type="evidence" value="ECO:0007669"/>
    <property type="project" value="UniProtKB-EC"/>
</dbReference>
<evidence type="ECO:0000313" key="14">
    <source>
        <dbReference type="Proteomes" id="UP000027265"/>
    </source>
</evidence>
<dbReference type="Pfam" id="PF01187">
    <property type="entry name" value="MIF"/>
    <property type="match status" value="1"/>
</dbReference>
<evidence type="ECO:0000256" key="4">
    <source>
        <dbReference type="ARBA" id="ARBA00022525"/>
    </source>
</evidence>
<dbReference type="EC" id="5.3.2.1" evidence="9"/>
<evidence type="ECO:0000256" key="3">
    <source>
        <dbReference type="ARBA" id="ARBA00022514"/>
    </source>
</evidence>
<dbReference type="Gene3D" id="3.30.429.10">
    <property type="entry name" value="Macrophage Migration Inhibitory Factor"/>
    <property type="match status" value="1"/>
</dbReference>
<keyword evidence="4" id="KW-0964">Secreted</keyword>
<dbReference type="EMBL" id="KL197715">
    <property type="protein sequence ID" value="KDQ59605.1"/>
    <property type="molecule type" value="Genomic_DNA"/>
</dbReference>
<evidence type="ECO:0000256" key="10">
    <source>
        <dbReference type="ARBA" id="ARBA00041631"/>
    </source>
</evidence>
<reference evidence="14" key="1">
    <citation type="journal article" date="2014" name="Proc. Natl. Acad. Sci. U.S.A.">
        <title>Extensive sampling of basidiomycete genomes demonstrates inadequacy of the white-rot/brown-rot paradigm for wood decay fungi.</title>
        <authorList>
            <person name="Riley R."/>
            <person name="Salamov A.A."/>
            <person name="Brown D.W."/>
            <person name="Nagy L.G."/>
            <person name="Floudas D."/>
            <person name="Held B.W."/>
            <person name="Levasseur A."/>
            <person name="Lombard V."/>
            <person name="Morin E."/>
            <person name="Otillar R."/>
            <person name="Lindquist E.A."/>
            <person name="Sun H."/>
            <person name="LaButti K.M."/>
            <person name="Schmutz J."/>
            <person name="Jabbour D."/>
            <person name="Luo H."/>
            <person name="Baker S.E."/>
            <person name="Pisabarro A.G."/>
            <person name="Walton J.D."/>
            <person name="Blanchette R.A."/>
            <person name="Henrissat B."/>
            <person name="Martin F."/>
            <person name="Cullen D."/>
            <person name="Hibbett D.S."/>
            <person name="Grigoriev I.V."/>
        </authorList>
    </citation>
    <scope>NUCLEOTIDE SEQUENCE [LARGE SCALE GENOMIC DNA]</scope>
    <source>
        <strain evidence="14">MUCL 33604</strain>
    </source>
</reference>
<evidence type="ECO:0000256" key="5">
    <source>
        <dbReference type="ARBA" id="ARBA00023235"/>
    </source>
</evidence>
<evidence type="ECO:0000256" key="2">
    <source>
        <dbReference type="ARBA" id="ARBA00005851"/>
    </source>
</evidence>
<dbReference type="OrthoDB" id="255819at2759"/>
<dbReference type="PANTHER" id="PTHR11954:SF6">
    <property type="entry name" value="MACROPHAGE MIGRATION INHIBITORY FACTOR"/>
    <property type="match status" value="1"/>
</dbReference>
<evidence type="ECO:0000256" key="1">
    <source>
        <dbReference type="ARBA" id="ARBA00004613"/>
    </source>
</evidence>
<evidence type="ECO:0000256" key="7">
    <source>
        <dbReference type="ARBA" id="ARBA00036823"/>
    </source>
</evidence>
<keyword evidence="5" id="KW-0413">Isomerase</keyword>
<organism evidence="13 14">
    <name type="scientific">Jaapia argillacea MUCL 33604</name>
    <dbReference type="NCBI Taxonomy" id="933084"/>
    <lineage>
        <taxon>Eukaryota</taxon>
        <taxon>Fungi</taxon>
        <taxon>Dikarya</taxon>
        <taxon>Basidiomycota</taxon>
        <taxon>Agaricomycotina</taxon>
        <taxon>Agaricomycetes</taxon>
        <taxon>Agaricomycetidae</taxon>
        <taxon>Jaapiales</taxon>
        <taxon>Jaapiaceae</taxon>
        <taxon>Jaapia</taxon>
    </lineage>
</organism>
<proteinExistence type="inferred from homology"/>
<dbReference type="SUPFAM" id="SSF55331">
    <property type="entry name" value="Tautomerase/MIF"/>
    <property type="match status" value="1"/>
</dbReference>
<keyword evidence="14" id="KW-1185">Reference proteome</keyword>
<accession>A0A067Q0C4</accession>
<comment type="catalytic activity">
    <reaction evidence="6">
        <text>3-phenylpyruvate = enol-phenylpyruvate</text>
        <dbReference type="Rhea" id="RHEA:17097"/>
        <dbReference type="ChEBI" id="CHEBI:16815"/>
        <dbReference type="ChEBI" id="CHEBI:18005"/>
        <dbReference type="EC" id="5.3.2.1"/>
    </reaction>
</comment>
<sequence>MPSLALTTNVQVPDTRAFVLEFSKLAAETLKKPEQYISINYSYDPNLTFAGTFDPALLLVITSLDNINPEVNDVYSKAFFSYFEKTLGVPGNRGYITFYDPGRSFLGHQGTTFGTIFGK</sequence>
<comment type="catalytic activity">
    <reaction evidence="7">
        <text>L-dopachrome = 5,6-dihydroxyindole-2-carboxylate</text>
        <dbReference type="Rhea" id="RHEA:13041"/>
        <dbReference type="ChEBI" id="CHEBI:16875"/>
        <dbReference type="ChEBI" id="CHEBI:57509"/>
        <dbReference type="EC" id="5.3.3.12"/>
    </reaction>
</comment>
<name>A0A067Q0C4_9AGAM</name>
<dbReference type="InterPro" id="IPR001398">
    <property type="entry name" value="Macrophage_inhib_fac"/>
</dbReference>
<evidence type="ECO:0000256" key="6">
    <source>
        <dbReference type="ARBA" id="ARBA00036735"/>
    </source>
</evidence>
<dbReference type="HOGENOM" id="CLU_129906_1_0_1"/>
<comment type="similarity">
    <text evidence="2">Belongs to the MIF family.</text>
</comment>
<dbReference type="InterPro" id="IPR014347">
    <property type="entry name" value="Tautomerase/MIF_sf"/>
</dbReference>
<gene>
    <name evidence="13" type="ORF">JAAARDRAFT_33186</name>
</gene>
<evidence type="ECO:0000313" key="13">
    <source>
        <dbReference type="EMBL" id="KDQ59605.1"/>
    </source>
</evidence>
<dbReference type="Proteomes" id="UP000027265">
    <property type="component" value="Unassembled WGS sequence"/>
</dbReference>